<evidence type="ECO:0000256" key="13">
    <source>
        <dbReference type="ARBA" id="ARBA00023237"/>
    </source>
</evidence>
<dbReference type="Gene3D" id="2.40.170.20">
    <property type="entry name" value="TonB-dependent receptor, beta-barrel domain"/>
    <property type="match status" value="1"/>
</dbReference>
<evidence type="ECO:0000256" key="3">
    <source>
        <dbReference type="ARBA" id="ARBA00022448"/>
    </source>
</evidence>
<dbReference type="PANTHER" id="PTHR32552:SF74">
    <property type="entry name" value="HYDROXAMATE SIDEROPHORE RECEPTOR FHUE"/>
    <property type="match status" value="1"/>
</dbReference>
<keyword evidence="12 18" id="KW-0675">Receptor</keyword>
<dbReference type="SUPFAM" id="SSF56935">
    <property type="entry name" value="Porins"/>
    <property type="match status" value="1"/>
</dbReference>
<accession>A0A261VDN2</accession>
<evidence type="ECO:0000259" key="17">
    <source>
        <dbReference type="SMART" id="SM00965"/>
    </source>
</evidence>
<name>A0A261VDN2_9BORD</name>
<dbReference type="PANTHER" id="PTHR32552">
    <property type="entry name" value="FERRICHROME IRON RECEPTOR-RELATED"/>
    <property type="match status" value="1"/>
</dbReference>
<keyword evidence="4 14" id="KW-1134">Transmembrane beta strand</keyword>
<feature type="domain" description="Secretin/TonB short N-terminal" evidence="17">
    <location>
        <begin position="52"/>
        <end position="102"/>
    </location>
</feature>
<dbReference type="CDD" id="cd01347">
    <property type="entry name" value="ligand_gated_channel"/>
    <property type="match status" value="1"/>
</dbReference>
<evidence type="ECO:0000256" key="10">
    <source>
        <dbReference type="ARBA" id="ARBA00023077"/>
    </source>
</evidence>
<evidence type="ECO:0000256" key="12">
    <source>
        <dbReference type="ARBA" id="ARBA00023170"/>
    </source>
</evidence>
<dbReference type="InterPro" id="IPR037066">
    <property type="entry name" value="Plug_dom_sf"/>
</dbReference>
<evidence type="ECO:0000313" key="19">
    <source>
        <dbReference type="Proteomes" id="UP000216429"/>
    </source>
</evidence>
<evidence type="ECO:0000256" key="5">
    <source>
        <dbReference type="ARBA" id="ARBA00022496"/>
    </source>
</evidence>
<keyword evidence="6 14" id="KW-0812">Transmembrane</keyword>
<evidence type="ECO:0000256" key="16">
    <source>
        <dbReference type="SAM" id="SignalP"/>
    </source>
</evidence>
<keyword evidence="11 14" id="KW-0472">Membrane</keyword>
<dbReference type="InterPro" id="IPR039426">
    <property type="entry name" value="TonB-dep_rcpt-like"/>
</dbReference>
<dbReference type="GO" id="GO:0015891">
    <property type="term" value="P:siderophore transport"/>
    <property type="evidence" value="ECO:0007669"/>
    <property type="project" value="InterPro"/>
</dbReference>
<dbReference type="GO" id="GO:0015344">
    <property type="term" value="F:siderophore uptake transmembrane transporter activity"/>
    <property type="evidence" value="ECO:0007669"/>
    <property type="project" value="TreeGrafter"/>
</dbReference>
<dbReference type="Proteomes" id="UP000216429">
    <property type="component" value="Unassembled WGS sequence"/>
</dbReference>
<dbReference type="SMART" id="SM00965">
    <property type="entry name" value="STN"/>
    <property type="match status" value="1"/>
</dbReference>
<evidence type="ECO:0000256" key="7">
    <source>
        <dbReference type="ARBA" id="ARBA00022729"/>
    </source>
</evidence>
<feature type="signal peptide" evidence="16">
    <location>
        <begin position="1"/>
        <end position="25"/>
    </location>
</feature>
<keyword evidence="10 15" id="KW-0798">TonB box</keyword>
<dbReference type="InterPro" id="IPR012910">
    <property type="entry name" value="Plug_dom"/>
</dbReference>
<evidence type="ECO:0000256" key="9">
    <source>
        <dbReference type="ARBA" id="ARBA00023065"/>
    </source>
</evidence>
<dbReference type="NCBIfam" id="TIGR01783">
    <property type="entry name" value="TonB-siderophor"/>
    <property type="match status" value="1"/>
</dbReference>
<proteinExistence type="inferred from homology"/>
<dbReference type="Gene3D" id="2.170.130.10">
    <property type="entry name" value="TonB-dependent receptor, plug domain"/>
    <property type="match status" value="1"/>
</dbReference>
<gene>
    <name evidence="18" type="ORF">CAL22_18995</name>
</gene>
<dbReference type="InterPro" id="IPR000531">
    <property type="entry name" value="Beta-barrel_TonB"/>
</dbReference>
<evidence type="ECO:0000256" key="1">
    <source>
        <dbReference type="ARBA" id="ARBA00004571"/>
    </source>
</evidence>
<evidence type="ECO:0000256" key="2">
    <source>
        <dbReference type="ARBA" id="ARBA00009810"/>
    </source>
</evidence>
<evidence type="ECO:0000256" key="4">
    <source>
        <dbReference type="ARBA" id="ARBA00022452"/>
    </source>
</evidence>
<dbReference type="InterPro" id="IPR036942">
    <property type="entry name" value="Beta-barrel_TonB_sf"/>
</dbReference>
<comment type="caution">
    <text evidence="18">The sequence shown here is derived from an EMBL/GenBank/DDBJ whole genome shotgun (WGS) entry which is preliminary data.</text>
</comment>
<dbReference type="InterPro" id="IPR011662">
    <property type="entry name" value="Secretin/TonB_short_N"/>
</dbReference>
<keyword evidence="19" id="KW-1185">Reference proteome</keyword>
<comment type="similarity">
    <text evidence="2 14 15">Belongs to the TonB-dependent receptor family.</text>
</comment>
<dbReference type="Pfam" id="PF07715">
    <property type="entry name" value="Plug"/>
    <property type="match status" value="1"/>
</dbReference>
<evidence type="ECO:0000256" key="14">
    <source>
        <dbReference type="PROSITE-ProRule" id="PRU01360"/>
    </source>
</evidence>
<dbReference type="PROSITE" id="PS52016">
    <property type="entry name" value="TONB_DEPENDENT_REC_3"/>
    <property type="match status" value="1"/>
</dbReference>
<dbReference type="AlphaFoldDB" id="A0A261VDN2"/>
<dbReference type="GO" id="GO:0009279">
    <property type="term" value="C:cell outer membrane"/>
    <property type="evidence" value="ECO:0007669"/>
    <property type="project" value="UniProtKB-SubCell"/>
</dbReference>
<keyword evidence="7 16" id="KW-0732">Signal</keyword>
<dbReference type="Pfam" id="PF00593">
    <property type="entry name" value="TonB_dep_Rec_b-barrel"/>
    <property type="match status" value="1"/>
</dbReference>
<keyword evidence="8" id="KW-0408">Iron</keyword>
<keyword evidence="5" id="KW-0410">Iron transport</keyword>
<dbReference type="Pfam" id="PF07660">
    <property type="entry name" value="STN"/>
    <property type="match status" value="1"/>
</dbReference>
<evidence type="ECO:0000313" key="18">
    <source>
        <dbReference type="EMBL" id="OZI71871.1"/>
    </source>
</evidence>
<dbReference type="OrthoDB" id="174652at2"/>
<feature type="chain" id="PRO_5013328948" evidence="16">
    <location>
        <begin position="26"/>
        <end position="809"/>
    </location>
</feature>
<dbReference type="InterPro" id="IPR010105">
    <property type="entry name" value="TonB_sidphr_rcpt"/>
</dbReference>
<evidence type="ECO:0000256" key="8">
    <source>
        <dbReference type="ARBA" id="ARBA00023004"/>
    </source>
</evidence>
<keyword evidence="9" id="KW-0406">Ion transport</keyword>
<dbReference type="FunFam" id="2.170.130.10:FF:000010">
    <property type="entry name" value="Ferripyoverdine receptor"/>
    <property type="match status" value="1"/>
</dbReference>
<evidence type="ECO:0000256" key="6">
    <source>
        <dbReference type="ARBA" id="ARBA00022692"/>
    </source>
</evidence>
<dbReference type="EMBL" id="NEVU01000003">
    <property type="protein sequence ID" value="OZI71871.1"/>
    <property type="molecule type" value="Genomic_DNA"/>
</dbReference>
<organism evidence="18 19">
    <name type="scientific">Bordetella genomosp. 12</name>
    <dbReference type="NCBI Taxonomy" id="463035"/>
    <lineage>
        <taxon>Bacteria</taxon>
        <taxon>Pseudomonadati</taxon>
        <taxon>Pseudomonadota</taxon>
        <taxon>Betaproteobacteria</taxon>
        <taxon>Burkholderiales</taxon>
        <taxon>Alcaligenaceae</taxon>
        <taxon>Bordetella</taxon>
    </lineage>
</organism>
<dbReference type="GO" id="GO:0038023">
    <property type="term" value="F:signaling receptor activity"/>
    <property type="evidence" value="ECO:0007669"/>
    <property type="project" value="InterPro"/>
</dbReference>
<evidence type="ECO:0000256" key="11">
    <source>
        <dbReference type="ARBA" id="ARBA00023136"/>
    </source>
</evidence>
<reference evidence="19" key="1">
    <citation type="submission" date="2017-05" db="EMBL/GenBank/DDBJ databases">
        <title>Complete and WGS of Bordetella genogroups.</title>
        <authorList>
            <person name="Spilker T."/>
            <person name="Lipuma J."/>
        </authorList>
    </citation>
    <scope>NUCLEOTIDE SEQUENCE [LARGE SCALE GENOMIC DNA]</scope>
    <source>
        <strain evidence="19">AU6712</strain>
    </source>
</reference>
<comment type="subcellular location">
    <subcellularLocation>
        <location evidence="1 14">Cell outer membrane</location>
        <topology evidence="1 14">Multi-pass membrane protein</topology>
    </subcellularLocation>
</comment>
<dbReference type="Gene3D" id="3.55.50.30">
    <property type="match status" value="1"/>
</dbReference>
<sequence>MRISLSALAISIAVMCGTLPAPVQAQAASVPFSIPAQPLSKALLQLGEQASLQIFFPQDIVDGYTAPAVTGSLPPEEALRRLLAGTGIEFRRTGNNISLSRPGAGVELAPIAVHGALGATTEGTGSYTTNGPSTTATKLGLSLRETPQTVSVITRQRIEDQSLTSIADVLEQTPGISVQNIGSDRYTVYSRGYAIDNYQLDGLSTLSDIVSQNIPQGLADMAIYDRIEVLRGASGLLTGAGDPSGVINMVRKRPTREFQGHADVGYGSWDQYRAEVDVSGPLTEDGRVRGRLVGAHEQGHSYIDYYKTKKDIVYGVLEADVTDTTLLRLGVDYQRNDPRGASGSGFPLFYSDGEQTDLPVSTNAAARWNTNKIETTNTFMALEQKLPQDWSLNVAANYMDAKRHGKSADASWGYPDKTTGEGVLFYGGVSTGKQRQTSFDTHVKGPFQLLGREHELVLGFNFSEYKNFHEPLRYDGIEGTPVNIYTWGNDAAGPDMSSDEKLFDYDLHVKQYGGYSALRLKPRDDLAVILGARLSSYRYKLSTLYADPKLSRWNSIKTMRESDVITPYAGVIYDINEAHSVYASYTSIYKPQSYRNAAGDFLDPRDGDNYELGLKSEFLGGKLNSAVALFQIRQNNLAVADDGKVVAGTDREAAYRAVKGAKTEGLDMELNGELMRNWNIAVSYTYSQTKDAQGERITTLVPRHMAKLWTTYRLPGDWHRVTLGGGVNWQSKVYLTVTPWDLGKTVTAKQDSYAVVNLMGRYDFSKQLSATLNVYNLFDKKYLSSLDENFYTGYYGASRSVMLNMRYSF</sequence>
<keyword evidence="3 14" id="KW-0813">Transport</keyword>
<protein>
    <submittedName>
        <fullName evidence="18">TonB-dependent siderophore receptor</fullName>
    </submittedName>
</protein>
<keyword evidence="13 14" id="KW-0998">Cell outer membrane</keyword>
<evidence type="ECO:0000256" key="15">
    <source>
        <dbReference type="RuleBase" id="RU003357"/>
    </source>
</evidence>